<dbReference type="OMA" id="TPDLCHK"/>
<accession>B4JVS7</accession>
<reference evidence="2 3" key="1">
    <citation type="journal article" date="2007" name="Nature">
        <title>Evolution of genes and genomes on the Drosophila phylogeny.</title>
        <authorList>
            <consortium name="Drosophila 12 Genomes Consortium"/>
            <person name="Clark A.G."/>
            <person name="Eisen M.B."/>
            <person name="Smith D.R."/>
            <person name="Bergman C.M."/>
            <person name="Oliver B."/>
            <person name="Markow T.A."/>
            <person name="Kaufman T.C."/>
            <person name="Kellis M."/>
            <person name="Gelbart W."/>
            <person name="Iyer V.N."/>
            <person name="Pollard D.A."/>
            <person name="Sackton T.B."/>
            <person name="Larracuente A.M."/>
            <person name="Singh N.D."/>
            <person name="Abad J.P."/>
            <person name="Abt D.N."/>
            <person name="Adryan B."/>
            <person name="Aguade M."/>
            <person name="Akashi H."/>
            <person name="Anderson W.W."/>
            <person name="Aquadro C.F."/>
            <person name="Ardell D.H."/>
            <person name="Arguello R."/>
            <person name="Artieri C.G."/>
            <person name="Barbash D.A."/>
            <person name="Barker D."/>
            <person name="Barsanti P."/>
            <person name="Batterham P."/>
            <person name="Batzoglou S."/>
            <person name="Begun D."/>
            <person name="Bhutkar A."/>
            <person name="Blanco E."/>
            <person name="Bosak S.A."/>
            <person name="Bradley R.K."/>
            <person name="Brand A.D."/>
            <person name="Brent M.R."/>
            <person name="Brooks A.N."/>
            <person name="Brown R.H."/>
            <person name="Butlin R.K."/>
            <person name="Caggese C."/>
            <person name="Calvi B.R."/>
            <person name="Bernardo de Carvalho A."/>
            <person name="Caspi A."/>
            <person name="Castrezana S."/>
            <person name="Celniker S.E."/>
            <person name="Chang J.L."/>
            <person name="Chapple C."/>
            <person name="Chatterji S."/>
            <person name="Chinwalla A."/>
            <person name="Civetta A."/>
            <person name="Clifton S.W."/>
            <person name="Comeron J.M."/>
            <person name="Costello J.C."/>
            <person name="Coyne J.A."/>
            <person name="Daub J."/>
            <person name="David R.G."/>
            <person name="Delcher A.L."/>
            <person name="Delehaunty K."/>
            <person name="Do C.B."/>
            <person name="Ebling H."/>
            <person name="Edwards K."/>
            <person name="Eickbush T."/>
            <person name="Evans J.D."/>
            <person name="Filipski A."/>
            <person name="Findeiss S."/>
            <person name="Freyhult E."/>
            <person name="Fulton L."/>
            <person name="Fulton R."/>
            <person name="Garcia A.C."/>
            <person name="Gardiner A."/>
            <person name="Garfield D.A."/>
            <person name="Garvin B.E."/>
            <person name="Gibson G."/>
            <person name="Gilbert D."/>
            <person name="Gnerre S."/>
            <person name="Godfrey J."/>
            <person name="Good R."/>
            <person name="Gotea V."/>
            <person name="Gravely B."/>
            <person name="Greenberg A.J."/>
            <person name="Griffiths-Jones S."/>
            <person name="Gross S."/>
            <person name="Guigo R."/>
            <person name="Gustafson E.A."/>
            <person name="Haerty W."/>
            <person name="Hahn M.W."/>
            <person name="Halligan D.L."/>
            <person name="Halpern A.L."/>
            <person name="Halter G.M."/>
            <person name="Han M.V."/>
            <person name="Heger A."/>
            <person name="Hillier L."/>
            <person name="Hinrichs A.S."/>
            <person name="Holmes I."/>
            <person name="Hoskins R.A."/>
            <person name="Hubisz M.J."/>
            <person name="Hultmark D."/>
            <person name="Huntley M.A."/>
            <person name="Jaffe D.B."/>
            <person name="Jagadeeshan S."/>
            <person name="Jeck W.R."/>
            <person name="Johnson J."/>
            <person name="Jones C.D."/>
            <person name="Jordan W.C."/>
            <person name="Karpen G.H."/>
            <person name="Kataoka E."/>
            <person name="Keightley P.D."/>
            <person name="Kheradpour P."/>
            <person name="Kirkness E.F."/>
            <person name="Koerich L.B."/>
            <person name="Kristiansen K."/>
            <person name="Kudrna D."/>
            <person name="Kulathinal R.J."/>
            <person name="Kumar S."/>
            <person name="Kwok R."/>
            <person name="Lander E."/>
            <person name="Langley C.H."/>
            <person name="Lapoint R."/>
            <person name="Lazzaro B.P."/>
            <person name="Lee S.J."/>
            <person name="Levesque L."/>
            <person name="Li R."/>
            <person name="Lin C.F."/>
            <person name="Lin M.F."/>
            <person name="Lindblad-Toh K."/>
            <person name="Llopart A."/>
            <person name="Long M."/>
            <person name="Low L."/>
            <person name="Lozovsky E."/>
            <person name="Lu J."/>
            <person name="Luo M."/>
            <person name="Machado C.A."/>
            <person name="Makalowski W."/>
            <person name="Marzo M."/>
            <person name="Matsuda M."/>
            <person name="Matzkin L."/>
            <person name="McAllister B."/>
            <person name="McBride C.S."/>
            <person name="McKernan B."/>
            <person name="McKernan K."/>
            <person name="Mendez-Lago M."/>
            <person name="Minx P."/>
            <person name="Mollenhauer M.U."/>
            <person name="Montooth K."/>
            <person name="Mount S.M."/>
            <person name="Mu X."/>
            <person name="Myers E."/>
            <person name="Negre B."/>
            <person name="Newfeld S."/>
            <person name="Nielsen R."/>
            <person name="Noor M.A."/>
            <person name="O'Grady P."/>
            <person name="Pachter L."/>
            <person name="Papaceit M."/>
            <person name="Parisi M.J."/>
            <person name="Parisi M."/>
            <person name="Parts L."/>
            <person name="Pedersen J.S."/>
            <person name="Pesole G."/>
            <person name="Phillippy A.M."/>
            <person name="Ponting C.P."/>
            <person name="Pop M."/>
            <person name="Porcelli D."/>
            <person name="Powell J.R."/>
            <person name="Prohaska S."/>
            <person name="Pruitt K."/>
            <person name="Puig M."/>
            <person name="Quesneville H."/>
            <person name="Ram K.R."/>
            <person name="Rand D."/>
            <person name="Rasmussen M.D."/>
            <person name="Reed L.K."/>
            <person name="Reenan R."/>
            <person name="Reily A."/>
            <person name="Remington K.A."/>
            <person name="Rieger T.T."/>
            <person name="Ritchie M.G."/>
            <person name="Robin C."/>
            <person name="Rogers Y.H."/>
            <person name="Rohde C."/>
            <person name="Rozas J."/>
            <person name="Rubenfield M.J."/>
            <person name="Ruiz A."/>
            <person name="Russo S."/>
            <person name="Salzberg S.L."/>
            <person name="Sanchez-Gracia A."/>
            <person name="Saranga D.J."/>
            <person name="Sato H."/>
            <person name="Schaeffer S.W."/>
            <person name="Schatz M.C."/>
            <person name="Schlenke T."/>
            <person name="Schwartz R."/>
            <person name="Segarra C."/>
            <person name="Singh R.S."/>
            <person name="Sirot L."/>
            <person name="Sirota M."/>
            <person name="Sisneros N.B."/>
            <person name="Smith C.D."/>
            <person name="Smith T.F."/>
            <person name="Spieth J."/>
            <person name="Stage D.E."/>
            <person name="Stark A."/>
            <person name="Stephan W."/>
            <person name="Strausberg R.L."/>
            <person name="Strempel S."/>
            <person name="Sturgill D."/>
            <person name="Sutton G."/>
            <person name="Sutton G.G."/>
            <person name="Tao W."/>
            <person name="Teichmann S."/>
            <person name="Tobari Y.N."/>
            <person name="Tomimura Y."/>
            <person name="Tsolas J.M."/>
            <person name="Valente V.L."/>
            <person name="Venter E."/>
            <person name="Venter J.C."/>
            <person name="Vicario S."/>
            <person name="Vieira F.G."/>
            <person name="Vilella A.J."/>
            <person name="Villasante A."/>
            <person name="Walenz B."/>
            <person name="Wang J."/>
            <person name="Wasserman M."/>
            <person name="Watts T."/>
            <person name="Wilson D."/>
            <person name="Wilson R.K."/>
            <person name="Wing R.A."/>
            <person name="Wolfner M.F."/>
            <person name="Wong A."/>
            <person name="Wong G.K."/>
            <person name="Wu C.I."/>
            <person name="Wu G."/>
            <person name="Yamamoto D."/>
            <person name="Yang H.P."/>
            <person name="Yang S.P."/>
            <person name="Yorke J.A."/>
            <person name="Yoshida K."/>
            <person name="Zdobnov E."/>
            <person name="Zhang P."/>
            <person name="Zhang Y."/>
            <person name="Zimin A.V."/>
            <person name="Baldwin J."/>
            <person name="Abdouelleil A."/>
            <person name="Abdulkadir J."/>
            <person name="Abebe A."/>
            <person name="Abera B."/>
            <person name="Abreu J."/>
            <person name="Acer S.C."/>
            <person name="Aftuck L."/>
            <person name="Alexander A."/>
            <person name="An P."/>
            <person name="Anderson E."/>
            <person name="Anderson S."/>
            <person name="Arachi H."/>
            <person name="Azer M."/>
            <person name="Bachantsang P."/>
            <person name="Barry A."/>
            <person name="Bayul T."/>
            <person name="Berlin A."/>
            <person name="Bessette D."/>
            <person name="Bloom T."/>
            <person name="Blye J."/>
            <person name="Boguslavskiy L."/>
            <person name="Bonnet C."/>
            <person name="Boukhgalter B."/>
            <person name="Bourzgui I."/>
            <person name="Brown A."/>
            <person name="Cahill P."/>
            <person name="Channer S."/>
            <person name="Cheshatsang Y."/>
            <person name="Chuda L."/>
            <person name="Citroen M."/>
            <person name="Collymore A."/>
            <person name="Cooke P."/>
            <person name="Costello M."/>
            <person name="D'Aco K."/>
            <person name="Daza R."/>
            <person name="De Haan G."/>
            <person name="DeGray S."/>
            <person name="DeMaso C."/>
            <person name="Dhargay N."/>
            <person name="Dooley K."/>
            <person name="Dooley E."/>
            <person name="Doricent M."/>
            <person name="Dorje P."/>
            <person name="Dorjee K."/>
            <person name="Dupes A."/>
            <person name="Elong R."/>
            <person name="Falk J."/>
            <person name="Farina A."/>
            <person name="Faro S."/>
            <person name="Ferguson D."/>
            <person name="Fisher S."/>
            <person name="Foley C.D."/>
            <person name="Franke A."/>
            <person name="Friedrich D."/>
            <person name="Gadbois L."/>
            <person name="Gearin G."/>
            <person name="Gearin C.R."/>
            <person name="Giannoukos G."/>
            <person name="Goode T."/>
            <person name="Graham J."/>
            <person name="Grandbois E."/>
            <person name="Grewal S."/>
            <person name="Gyaltsen K."/>
            <person name="Hafez N."/>
            <person name="Hagos B."/>
            <person name="Hall J."/>
            <person name="Henson C."/>
            <person name="Hollinger A."/>
            <person name="Honan T."/>
            <person name="Huard M.D."/>
            <person name="Hughes L."/>
            <person name="Hurhula B."/>
            <person name="Husby M.E."/>
            <person name="Kamat A."/>
            <person name="Kanga B."/>
            <person name="Kashin S."/>
            <person name="Khazanovich D."/>
            <person name="Kisner P."/>
            <person name="Lance K."/>
            <person name="Lara M."/>
            <person name="Lee W."/>
            <person name="Lennon N."/>
            <person name="Letendre F."/>
            <person name="LeVine R."/>
            <person name="Lipovsky A."/>
            <person name="Liu X."/>
            <person name="Liu J."/>
            <person name="Liu S."/>
            <person name="Lokyitsang T."/>
            <person name="Lokyitsang Y."/>
            <person name="Lubonja R."/>
            <person name="Lui A."/>
            <person name="MacDonald P."/>
            <person name="Magnisalis V."/>
            <person name="Maru K."/>
            <person name="Matthews C."/>
            <person name="McCusker W."/>
            <person name="McDonough S."/>
            <person name="Mehta T."/>
            <person name="Meldrim J."/>
            <person name="Meneus L."/>
            <person name="Mihai O."/>
            <person name="Mihalev A."/>
            <person name="Mihova T."/>
            <person name="Mittelman R."/>
            <person name="Mlenga V."/>
            <person name="Montmayeur A."/>
            <person name="Mulrain L."/>
            <person name="Navidi A."/>
            <person name="Naylor J."/>
            <person name="Negash T."/>
            <person name="Nguyen T."/>
            <person name="Nguyen N."/>
            <person name="Nicol R."/>
            <person name="Norbu C."/>
            <person name="Norbu N."/>
            <person name="Novod N."/>
            <person name="O'Neill B."/>
            <person name="Osman S."/>
            <person name="Markiewicz E."/>
            <person name="Oyono O.L."/>
            <person name="Patti C."/>
            <person name="Phunkhang P."/>
            <person name="Pierre F."/>
            <person name="Priest M."/>
            <person name="Raghuraman S."/>
            <person name="Rege F."/>
            <person name="Reyes R."/>
            <person name="Rise C."/>
            <person name="Rogov P."/>
            <person name="Ross K."/>
            <person name="Ryan E."/>
            <person name="Settipalli S."/>
            <person name="Shea T."/>
            <person name="Sherpa N."/>
            <person name="Shi L."/>
            <person name="Shih D."/>
            <person name="Sparrow T."/>
            <person name="Spaulding J."/>
            <person name="Stalker J."/>
            <person name="Stange-Thomann N."/>
            <person name="Stavropoulos S."/>
            <person name="Stone C."/>
            <person name="Strader C."/>
            <person name="Tesfaye S."/>
            <person name="Thomson T."/>
            <person name="Thoulutsang Y."/>
            <person name="Thoulutsang D."/>
            <person name="Topham K."/>
            <person name="Topping I."/>
            <person name="Tsamla T."/>
            <person name="Vassiliev H."/>
            <person name="Vo A."/>
            <person name="Wangchuk T."/>
            <person name="Wangdi T."/>
            <person name="Weiand M."/>
            <person name="Wilkinson J."/>
            <person name="Wilson A."/>
            <person name="Yadav S."/>
            <person name="Young G."/>
            <person name="Yu Q."/>
            <person name="Zembek L."/>
            <person name="Zhong D."/>
            <person name="Zimmer A."/>
            <person name="Zwirko Z."/>
            <person name="Jaffe D.B."/>
            <person name="Alvarez P."/>
            <person name="Brockman W."/>
            <person name="Butler J."/>
            <person name="Chin C."/>
            <person name="Gnerre S."/>
            <person name="Grabherr M."/>
            <person name="Kleber M."/>
            <person name="Mauceli E."/>
            <person name="MacCallum I."/>
        </authorList>
    </citation>
    <scope>NUCLEOTIDE SEQUENCE [LARGE SCALE GENOMIC DNA]</scope>
    <source>
        <strain evidence="3">Tucson 15287-2541.00</strain>
    </source>
</reference>
<dbReference type="eggNOG" id="ENOG502T6VB">
    <property type="taxonomic scope" value="Eukaryota"/>
</dbReference>
<organism evidence="3">
    <name type="scientific">Drosophila grimshawi</name>
    <name type="common">Hawaiian fruit fly</name>
    <name type="synonym">Idiomyia grimshawi</name>
    <dbReference type="NCBI Taxonomy" id="7222"/>
    <lineage>
        <taxon>Eukaryota</taxon>
        <taxon>Metazoa</taxon>
        <taxon>Ecdysozoa</taxon>
        <taxon>Arthropoda</taxon>
        <taxon>Hexapoda</taxon>
        <taxon>Insecta</taxon>
        <taxon>Pterygota</taxon>
        <taxon>Neoptera</taxon>
        <taxon>Endopterygota</taxon>
        <taxon>Diptera</taxon>
        <taxon>Brachycera</taxon>
        <taxon>Muscomorpha</taxon>
        <taxon>Ephydroidea</taxon>
        <taxon>Drosophilidae</taxon>
        <taxon>Drosophila</taxon>
        <taxon>Hawaiian Drosophila</taxon>
    </lineage>
</organism>
<dbReference type="HOGENOM" id="CLU_146932_0_0_1"/>
<protein>
    <submittedName>
        <fullName evidence="2">GH22907</fullName>
    </submittedName>
</protein>
<dbReference type="EMBL" id="CH916375">
    <property type="protein sequence ID" value="EDV98065.1"/>
    <property type="molecule type" value="Genomic_DNA"/>
</dbReference>
<dbReference type="InParanoid" id="B4JVS7"/>
<gene>
    <name evidence="2" type="primary">Dgri\GH22907</name>
    <name evidence="2" type="ORF">Dgri_GH22907</name>
</gene>
<feature type="transmembrane region" description="Helical" evidence="1">
    <location>
        <begin position="103"/>
        <end position="123"/>
    </location>
</feature>
<proteinExistence type="predicted"/>
<evidence type="ECO:0000313" key="3">
    <source>
        <dbReference type="Proteomes" id="UP000001070"/>
    </source>
</evidence>
<dbReference type="OrthoDB" id="7880942at2759"/>
<keyword evidence="1" id="KW-0472">Membrane</keyword>
<dbReference type="PhylomeDB" id="B4JVS7"/>
<evidence type="ECO:0000256" key="1">
    <source>
        <dbReference type="SAM" id="Phobius"/>
    </source>
</evidence>
<name>B4JVS7_DROGR</name>
<dbReference type="Proteomes" id="UP000001070">
    <property type="component" value="Unassembled WGS sequence"/>
</dbReference>
<feature type="transmembrane region" description="Helical" evidence="1">
    <location>
        <begin position="76"/>
        <end position="96"/>
    </location>
</feature>
<keyword evidence="1" id="KW-0812">Transmembrane</keyword>
<sequence>MIYLQYCCFCIDLRLGTYIVAGSDILMDLLFGIFIAIFGESGIPDLGHKLFCVFMLVHLVSTILLLYGALKLRPGLMLPYIIVTCIKVLAMVILLIADIILLIWIPVIVIYVVMFFIGLYYWLVVYSFYAALGGDLFI</sequence>
<feature type="transmembrane region" description="Helical" evidence="1">
    <location>
        <begin position="15"/>
        <end position="38"/>
    </location>
</feature>
<feature type="transmembrane region" description="Helical" evidence="1">
    <location>
        <begin position="50"/>
        <end position="70"/>
    </location>
</feature>
<keyword evidence="1" id="KW-1133">Transmembrane helix</keyword>
<dbReference type="AlphaFoldDB" id="B4JVS7"/>
<keyword evidence="3" id="KW-1185">Reference proteome</keyword>
<evidence type="ECO:0000313" key="2">
    <source>
        <dbReference type="EMBL" id="EDV98065.1"/>
    </source>
</evidence>